<evidence type="ECO:0000313" key="4">
    <source>
        <dbReference type="EnsemblMetazoa" id="G12160.1:cds"/>
    </source>
</evidence>
<organism evidence="4 5">
    <name type="scientific">Magallana gigas</name>
    <name type="common">Pacific oyster</name>
    <name type="synonym">Crassostrea gigas</name>
    <dbReference type="NCBI Taxonomy" id="29159"/>
    <lineage>
        <taxon>Eukaryota</taxon>
        <taxon>Metazoa</taxon>
        <taxon>Spiralia</taxon>
        <taxon>Lophotrochozoa</taxon>
        <taxon>Mollusca</taxon>
        <taxon>Bivalvia</taxon>
        <taxon>Autobranchia</taxon>
        <taxon>Pteriomorphia</taxon>
        <taxon>Ostreida</taxon>
        <taxon>Ostreoidea</taxon>
        <taxon>Ostreidae</taxon>
        <taxon>Magallana</taxon>
    </lineage>
</organism>
<dbReference type="Gene3D" id="1.10.443.10">
    <property type="entry name" value="Intergrase catalytic core"/>
    <property type="match status" value="1"/>
</dbReference>
<dbReference type="SUPFAM" id="SSF56349">
    <property type="entry name" value="DNA breaking-rejoining enzymes"/>
    <property type="match status" value="1"/>
</dbReference>
<feature type="domain" description="Tyr recombinase" evidence="3">
    <location>
        <begin position="81"/>
        <end position="277"/>
    </location>
</feature>
<dbReference type="GO" id="GO:0006310">
    <property type="term" value="P:DNA recombination"/>
    <property type="evidence" value="ECO:0007669"/>
    <property type="project" value="UniProtKB-KW"/>
</dbReference>
<keyword evidence="5" id="KW-1185">Reference proteome</keyword>
<evidence type="ECO:0000259" key="3">
    <source>
        <dbReference type="PROSITE" id="PS51898"/>
    </source>
</evidence>
<dbReference type="GO" id="GO:0003677">
    <property type="term" value="F:DNA binding"/>
    <property type="evidence" value="ECO:0007669"/>
    <property type="project" value="InterPro"/>
</dbReference>
<dbReference type="InterPro" id="IPR013762">
    <property type="entry name" value="Integrase-like_cat_sf"/>
</dbReference>
<dbReference type="EnsemblMetazoa" id="G12160.1">
    <property type="protein sequence ID" value="G12160.1:cds"/>
    <property type="gene ID" value="G12160"/>
</dbReference>
<name>A0A8W8I1Y9_MAGGI</name>
<feature type="region of interest" description="Disordered" evidence="2">
    <location>
        <begin position="1"/>
        <end position="25"/>
    </location>
</feature>
<dbReference type="Proteomes" id="UP000005408">
    <property type="component" value="Unassembled WGS sequence"/>
</dbReference>
<feature type="compositionally biased region" description="Polar residues" evidence="2">
    <location>
        <begin position="12"/>
        <end position="24"/>
    </location>
</feature>
<dbReference type="PANTHER" id="PTHR34605:SF3">
    <property type="entry name" value="P CELL-TYPE AGGLUTINATION PROTEIN MAP4-LIKE-RELATED"/>
    <property type="match status" value="1"/>
</dbReference>
<sequence length="277" mass="30162">MPRGPEPKPSTRGPTLTGLGQDSNPAKVPVSYLGPSATAMPLIGGPALSTPAGLDIDANIAEDPTLKPIARGKTKSVRCIPLYSLGSTPIVYNNLCIELDSYPFQNDKLQLAAFCLAFFGFLRVGELTSKSLKSRDLRPLQLGDIAIVEANGYKHVKVTIRQSKTDQLGYSSTLFLSETTGQACPVMAVVNYLKVRAQGLGQGQFLVHFDGKPLTRYQFSAILAKSLQFCEGKIGRFKSHSFRIGAATEAAMRGIPDQVIKQWGRWKSESYASYIRF</sequence>
<protein>
    <recommendedName>
        <fullName evidence="3">Tyr recombinase domain-containing protein</fullName>
    </recommendedName>
</protein>
<evidence type="ECO:0000256" key="1">
    <source>
        <dbReference type="ARBA" id="ARBA00023172"/>
    </source>
</evidence>
<evidence type="ECO:0000256" key="2">
    <source>
        <dbReference type="SAM" id="MobiDB-lite"/>
    </source>
</evidence>
<dbReference type="InterPro" id="IPR052925">
    <property type="entry name" value="Phage_Integrase-like_Recomb"/>
</dbReference>
<dbReference type="PROSITE" id="PS51898">
    <property type="entry name" value="TYR_RECOMBINASE"/>
    <property type="match status" value="1"/>
</dbReference>
<dbReference type="InterPro" id="IPR002104">
    <property type="entry name" value="Integrase_catalytic"/>
</dbReference>
<evidence type="ECO:0000313" key="5">
    <source>
        <dbReference type="Proteomes" id="UP000005408"/>
    </source>
</evidence>
<keyword evidence="1" id="KW-0233">DNA recombination</keyword>
<dbReference type="InterPro" id="IPR011010">
    <property type="entry name" value="DNA_brk_join_enz"/>
</dbReference>
<reference evidence="4" key="1">
    <citation type="submission" date="2022-08" db="UniProtKB">
        <authorList>
            <consortium name="EnsemblMetazoa"/>
        </authorList>
    </citation>
    <scope>IDENTIFICATION</scope>
    <source>
        <strain evidence="4">05x7-T-G4-1.051#20</strain>
    </source>
</reference>
<dbReference type="GO" id="GO:0015074">
    <property type="term" value="P:DNA integration"/>
    <property type="evidence" value="ECO:0007669"/>
    <property type="project" value="InterPro"/>
</dbReference>
<proteinExistence type="predicted"/>
<dbReference type="PANTHER" id="PTHR34605">
    <property type="entry name" value="PHAGE_INTEGRASE DOMAIN-CONTAINING PROTEIN"/>
    <property type="match status" value="1"/>
</dbReference>
<dbReference type="AlphaFoldDB" id="A0A8W8I1Y9"/>
<accession>A0A8W8I1Y9</accession>